<dbReference type="Gene3D" id="1.10.287.130">
    <property type="match status" value="1"/>
</dbReference>
<dbReference type="InterPro" id="IPR031621">
    <property type="entry name" value="HisKA_7TM"/>
</dbReference>
<dbReference type="RefSeq" id="WP_015408458.1">
    <property type="nucleotide sequence ID" value="NC_020388.1"/>
</dbReference>
<name>M1XZL3_NATM8</name>
<dbReference type="Pfam" id="PF00512">
    <property type="entry name" value="HisKA"/>
    <property type="match status" value="1"/>
</dbReference>
<keyword evidence="4" id="KW-1185">Reference proteome</keyword>
<reference evidence="3 4" key="1">
    <citation type="journal article" date="2013" name="Genome Announc.">
        <title>Genome of the haloarchaeon Natronomonas moolapensis, a neutrophilic member of a previously haloalkaliphilic genus.</title>
        <authorList>
            <person name="Dyall-Smith M.L."/>
            <person name="Pfeiffer F."/>
            <person name="Oberwinkler T."/>
            <person name="Klee K."/>
            <person name="Rampp M."/>
            <person name="Palm P."/>
            <person name="Gross K."/>
            <person name="Schuster S.C."/>
            <person name="Oesterhelt D."/>
        </authorList>
    </citation>
    <scope>NUCLEOTIDE SEQUENCE [LARGE SCALE GENOMIC DNA]</scope>
    <source>
        <strain evidence="4">DSM 18674 / JCM 14361 / 8.8.11</strain>
    </source>
</reference>
<dbReference type="eggNOG" id="arCOG02327">
    <property type="taxonomic scope" value="Archaea"/>
</dbReference>
<dbReference type="HOGENOM" id="CLU_000445_114_58_2"/>
<dbReference type="AlphaFoldDB" id="M1XZL3"/>
<keyword evidence="1" id="KW-1133">Transmembrane helix</keyword>
<dbReference type="STRING" id="268739.Nmlp_1409"/>
<dbReference type="Pfam" id="PF16927">
    <property type="entry name" value="HisKA_7TM"/>
    <property type="match status" value="1"/>
</dbReference>
<keyword evidence="1" id="KW-0472">Membrane</keyword>
<evidence type="ECO:0000259" key="2">
    <source>
        <dbReference type="SMART" id="SM00388"/>
    </source>
</evidence>
<evidence type="ECO:0000256" key="1">
    <source>
        <dbReference type="SAM" id="Phobius"/>
    </source>
</evidence>
<dbReference type="SUPFAM" id="SSF47384">
    <property type="entry name" value="Homodimeric domain of signal transducing histidine kinase"/>
    <property type="match status" value="1"/>
</dbReference>
<dbReference type="GeneID" id="14650692"/>
<feature type="transmembrane region" description="Helical" evidence="1">
    <location>
        <begin position="145"/>
        <end position="165"/>
    </location>
</feature>
<dbReference type="SMART" id="SM00388">
    <property type="entry name" value="HisKA"/>
    <property type="match status" value="1"/>
</dbReference>
<proteinExistence type="predicted"/>
<keyword evidence="3" id="KW-0808">Transferase</keyword>
<organism evidence="3 4">
    <name type="scientific">Natronomonas moolapensis (strain DSM 18674 / CECT 7526 / JCM 14361 / 8.8.11)</name>
    <dbReference type="NCBI Taxonomy" id="268739"/>
    <lineage>
        <taxon>Archaea</taxon>
        <taxon>Methanobacteriati</taxon>
        <taxon>Methanobacteriota</taxon>
        <taxon>Stenosarchaea group</taxon>
        <taxon>Halobacteria</taxon>
        <taxon>Halobacteriales</taxon>
        <taxon>Natronomonadaceae</taxon>
        <taxon>Natronomonas</taxon>
    </lineage>
</organism>
<accession>M1XZL3</accession>
<feature type="domain" description="Signal transduction histidine kinase dimerisation/phosphoacceptor" evidence="2">
    <location>
        <begin position="342"/>
        <end position="416"/>
    </location>
</feature>
<dbReference type="Proteomes" id="UP000011867">
    <property type="component" value="Chromosome"/>
</dbReference>
<feature type="transmembrane region" description="Helical" evidence="1">
    <location>
        <begin position="6"/>
        <end position="27"/>
    </location>
</feature>
<gene>
    <name evidence="3" type="ordered locus">Nmlp_1409</name>
</gene>
<dbReference type="KEGG" id="nmo:Nmlp_1409"/>
<sequence>MFWDSAAPYLAAFLLAAVGCFWGAHRARSFEAPVIRRPLTLLLVLTGTWALTVVPTLLSVPRIVMYASYVFGLGVGISTVVVWLWFCSAYAGHAYHLDRRLQFVAAGLVGAILALKATNPLHGAYFEPTVASDPFVHFAPEAGPLYWTITALAYVGSGVGLYLLFETYHESTLDTTNVAVLTVAIGLPVAPKLLSAWWPESLLLLYYEPIGAAVFAVGVVTVARERFMAVHVPARRQLPDQLPDLLFLTDADGRVVDYNESAECVFPDLPERVGDPFSAIAPRVADAEDATVELDRDGDARSYRIDRRRITLGEEAIGRAVVLSDVTELEARRRSLQQQTEHVRSVSEAIAHELRNPIAIVLGNLRVLEEEIDAADAIESGPLERHNRRIGAAIEAAERIDVVTDDFIDILRYGTPIAETSERPLESVLSDAWPDDTTALTLEGVADTGVVADGTRCVELFRLLFRLHRERGATSVRVRRDGTDALVVDSDGEPFSTDTPEQLFRYGREAGEDSRVLLANAWTLSTLHGWSIAAPEGDRLSIRLTDVSLR</sequence>
<dbReference type="CDD" id="cd00082">
    <property type="entry name" value="HisKA"/>
    <property type="match status" value="1"/>
</dbReference>
<evidence type="ECO:0000313" key="4">
    <source>
        <dbReference type="Proteomes" id="UP000011867"/>
    </source>
</evidence>
<feature type="transmembrane region" description="Helical" evidence="1">
    <location>
        <begin position="103"/>
        <end position="125"/>
    </location>
</feature>
<dbReference type="InterPro" id="IPR003661">
    <property type="entry name" value="HisK_dim/P_dom"/>
</dbReference>
<dbReference type="InterPro" id="IPR036097">
    <property type="entry name" value="HisK_dim/P_sf"/>
</dbReference>
<keyword evidence="1" id="KW-0812">Transmembrane</keyword>
<feature type="transmembrane region" description="Helical" evidence="1">
    <location>
        <begin position="177"/>
        <end position="198"/>
    </location>
</feature>
<evidence type="ECO:0000313" key="3">
    <source>
        <dbReference type="EMBL" id="CCQ35613.1"/>
    </source>
</evidence>
<keyword evidence="3" id="KW-0418">Kinase</keyword>
<feature type="transmembrane region" description="Helical" evidence="1">
    <location>
        <begin position="39"/>
        <end position="60"/>
    </location>
</feature>
<dbReference type="GO" id="GO:0000155">
    <property type="term" value="F:phosphorelay sensor kinase activity"/>
    <property type="evidence" value="ECO:0007669"/>
    <property type="project" value="InterPro"/>
</dbReference>
<dbReference type="EMBL" id="HF582854">
    <property type="protein sequence ID" value="CCQ35613.1"/>
    <property type="molecule type" value="Genomic_DNA"/>
</dbReference>
<protein>
    <submittedName>
        <fullName evidence="3">Sensor box histidine kinase</fullName>
        <ecNumber evidence="3">2.7.13.3</ecNumber>
    </submittedName>
</protein>
<feature type="transmembrane region" description="Helical" evidence="1">
    <location>
        <begin position="66"/>
        <end position="91"/>
    </location>
</feature>
<dbReference type="EC" id="2.7.13.3" evidence="3"/>
<dbReference type="OrthoDB" id="8127at2157"/>